<keyword evidence="1" id="KW-0472">Membrane</keyword>
<dbReference type="Proteomes" id="UP000219440">
    <property type="component" value="Unassembled WGS sequence"/>
</dbReference>
<protein>
    <submittedName>
        <fullName evidence="2">Protein CcmA, bactofilin family</fullName>
    </submittedName>
</protein>
<keyword evidence="3" id="KW-1185">Reference proteome</keyword>
<dbReference type="EMBL" id="OCST01000002">
    <property type="protein sequence ID" value="SOE59880.1"/>
    <property type="molecule type" value="Genomic_DNA"/>
</dbReference>
<feature type="transmembrane region" description="Helical" evidence="1">
    <location>
        <begin position="20"/>
        <end position="41"/>
    </location>
</feature>
<reference evidence="2 3" key="1">
    <citation type="submission" date="2017-09" db="EMBL/GenBank/DDBJ databases">
        <authorList>
            <person name="Ehlers B."/>
            <person name="Leendertz F.H."/>
        </authorList>
    </citation>
    <scope>NUCLEOTIDE SEQUENCE [LARGE SCALE GENOMIC DNA]</scope>
    <source>
        <strain evidence="2 3">CGMCC 1.05381</strain>
    </source>
</reference>
<name>A0A2C8Z7P4_9MICO</name>
<organism evidence="2 3">
    <name type="scientific">Salinibacterium xinjiangense</name>
    <dbReference type="NCBI Taxonomy" id="386302"/>
    <lineage>
        <taxon>Bacteria</taxon>
        <taxon>Bacillati</taxon>
        <taxon>Actinomycetota</taxon>
        <taxon>Actinomycetes</taxon>
        <taxon>Micrococcales</taxon>
        <taxon>Microbacteriaceae</taxon>
        <taxon>Salinibacterium</taxon>
    </lineage>
</organism>
<dbReference type="OrthoDB" id="5094704at2"/>
<proteinExistence type="predicted"/>
<keyword evidence="1" id="KW-0812">Transmembrane</keyword>
<evidence type="ECO:0000256" key="1">
    <source>
        <dbReference type="SAM" id="Phobius"/>
    </source>
</evidence>
<dbReference type="AlphaFoldDB" id="A0A2C8Z7P4"/>
<accession>A0A2C8Z7P4</accession>
<evidence type="ECO:0000313" key="2">
    <source>
        <dbReference type="EMBL" id="SOE59880.1"/>
    </source>
</evidence>
<evidence type="ECO:0000313" key="3">
    <source>
        <dbReference type="Proteomes" id="UP000219440"/>
    </source>
</evidence>
<keyword evidence="1" id="KW-1133">Transmembrane helix</keyword>
<sequence length="558" mass="58014">MFLKQNRLFSQRDERGSTLLAVIGLALVTSVIGVTVVTATINGLGVTTSARAGVQARAAAEAGVDRALVAIQSGCTTTFQTTTAPRYKYSLQHSISSTTPIWVTGCPTNASTLIKITSTGYAANTTVTGASPSDSRIVEAVYANVPIFVPAPVIEPAVYANTMEGDFKNFVLNSALSSIAADVQIKNGNVICSNGATIDGSILLANGYVKLDRCDVNGAIHVSKYVDISGLGTVVKKDIIAIGQGVASGSDVVKLSSGIGEVRGNISSAGNLQIDDLVQGSVSLSGTAANSVKVGSSGQVQGNVVSSGSVVVSGSGKIDGTTSTNFTGLAPLPAPRVPDWTDIPYPNTSAWAGYTVLTWPVATSSCMIGNSNAFWDSLATKSATTGNIVVDARGCGAAGLEFQNNIRNIELSANITFIAWKFNVDKLVATTPVNSLATRYLWFMVPDNINDTGADGKPTPTCPAVVDPNNPVGTILLTNEANIAPTIAAMAYTPCKIISDRNFWRGQLYGGTMEFLQQAQLTYVPVGVPGVNFDASLPPILVLSSSKLGGRVSFRELR</sequence>
<dbReference type="RefSeq" id="WP_097060147.1">
    <property type="nucleotide sequence ID" value="NZ_BMLC01000001.1"/>
</dbReference>
<gene>
    <name evidence="2" type="ORF">SAMN06296378_1005</name>
</gene>